<sequence>MDARWTSRCDETQNANCLPANFGQLSPAASTTYYPFQQDLSLSSISPQALHWGSTTGQRAMSRGGKASKVTKLGNAGRRASRQSSLPSTAQDQLGQFAQQANSDVNHDAAQVNQLAASGSNGHPDNAIHLTSGGGIGHDSTSIAGLHSSMQNAFDTTGGGFHLDEGEHHLAGNMTSPSHSSMENHDVSVKNDHSVPVQTAADIVLRTYQSVKIDSTLCKKLAGETARREPAQRRRDQKLNIERRSNVEALLAHVTGEVADRPCKNCHKGHGPWTQCVVYDGQMCGSCTNCWFNASGSRCTFHENNNPQPSLFTPTVQTPSVHQPGPMINFQQPSMLSASSPSVMASFQADVALWGMGDPTRRMINSVMGDTIALSKKDRYIARIEAAAKELGMRIAEFDEFLQTPEGIAEQQREQQTHVAQQGQTGDVSMDGGSPGATSS</sequence>
<feature type="region of interest" description="Disordered" evidence="1">
    <location>
        <begin position="409"/>
        <end position="440"/>
    </location>
</feature>
<dbReference type="EMBL" id="CP031389">
    <property type="protein sequence ID" value="QPH12491.1"/>
    <property type="molecule type" value="Genomic_DNA"/>
</dbReference>
<feature type="region of interest" description="Disordered" evidence="1">
    <location>
        <begin position="55"/>
        <end position="91"/>
    </location>
</feature>
<feature type="compositionally biased region" description="Polar residues" evidence="1">
    <location>
        <begin position="82"/>
        <end position="91"/>
    </location>
</feature>
<dbReference type="OrthoDB" id="4174112at2759"/>
<dbReference type="Proteomes" id="UP000594364">
    <property type="component" value="Chromosome 5"/>
</dbReference>
<proteinExistence type="predicted"/>
<evidence type="ECO:0000313" key="2">
    <source>
        <dbReference type="EMBL" id="QPH12491.1"/>
    </source>
</evidence>
<dbReference type="InterPro" id="IPR022190">
    <property type="entry name" value="DUF3716"/>
</dbReference>
<keyword evidence="3" id="KW-1185">Reference proteome</keyword>
<dbReference type="Pfam" id="PF12511">
    <property type="entry name" value="DUF3716"/>
    <property type="match status" value="1"/>
</dbReference>
<evidence type="ECO:0000313" key="3">
    <source>
        <dbReference type="Proteomes" id="UP000594364"/>
    </source>
</evidence>
<reference evidence="2 3" key="1">
    <citation type="journal article" date="2018" name="PLoS Genet.">
        <title>Repeat elements organise 3D genome structure and mediate transcription in the filamentous fungus Epichloe festucae.</title>
        <authorList>
            <person name="Winter D.J."/>
            <person name="Ganley A.R.D."/>
            <person name="Young C.A."/>
            <person name="Liachko I."/>
            <person name="Schardl C.L."/>
            <person name="Dupont P.Y."/>
            <person name="Berry D."/>
            <person name="Ram A."/>
            <person name="Scott B."/>
            <person name="Cox M.P."/>
        </authorList>
    </citation>
    <scope>NUCLEOTIDE SEQUENCE [LARGE SCALE GENOMIC DNA]</scope>
    <source>
        <strain evidence="2 3">Fl1</strain>
    </source>
</reference>
<organism evidence="2 3">
    <name type="scientific">Epichloe festucae (strain Fl1)</name>
    <dbReference type="NCBI Taxonomy" id="877507"/>
    <lineage>
        <taxon>Eukaryota</taxon>
        <taxon>Fungi</taxon>
        <taxon>Dikarya</taxon>
        <taxon>Ascomycota</taxon>
        <taxon>Pezizomycotina</taxon>
        <taxon>Sordariomycetes</taxon>
        <taxon>Hypocreomycetidae</taxon>
        <taxon>Hypocreales</taxon>
        <taxon>Clavicipitaceae</taxon>
        <taxon>Epichloe</taxon>
    </lineage>
</organism>
<name>A0A7U3Q1R7_EPIFF</name>
<protein>
    <submittedName>
        <fullName evidence="2">Uncharacterized protein</fullName>
    </submittedName>
</protein>
<gene>
    <name evidence="2" type="ORF">C2857_004688</name>
</gene>
<feature type="compositionally biased region" description="Polar residues" evidence="1">
    <location>
        <begin position="417"/>
        <end position="427"/>
    </location>
</feature>
<evidence type="ECO:0000256" key="1">
    <source>
        <dbReference type="SAM" id="MobiDB-lite"/>
    </source>
</evidence>
<dbReference type="AlphaFoldDB" id="A0A7U3Q1R7"/>
<accession>A0A7U3Q1R7</accession>